<evidence type="ECO:0000256" key="5">
    <source>
        <dbReference type="ARBA" id="ARBA00023242"/>
    </source>
</evidence>
<dbReference type="CDD" id="cd00067">
    <property type="entry name" value="GAL4"/>
    <property type="match status" value="1"/>
</dbReference>
<dbReference type="OMA" id="WSHHISR"/>
<dbReference type="GO" id="GO:0045944">
    <property type="term" value="P:positive regulation of transcription by RNA polymerase II"/>
    <property type="evidence" value="ECO:0007669"/>
    <property type="project" value="TreeGrafter"/>
</dbReference>
<dbReference type="OrthoDB" id="3598904at2759"/>
<dbReference type="CDD" id="cd12148">
    <property type="entry name" value="fungal_TF_MHR"/>
    <property type="match status" value="1"/>
</dbReference>
<dbReference type="AlphaFoldDB" id="A0A1R3RR48"/>
<evidence type="ECO:0000313" key="7">
    <source>
        <dbReference type="EMBL" id="OOF96966.1"/>
    </source>
</evidence>
<dbReference type="GO" id="GO:0008270">
    <property type="term" value="F:zinc ion binding"/>
    <property type="evidence" value="ECO:0007669"/>
    <property type="project" value="InterPro"/>
</dbReference>
<evidence type="ECO:0000313" key="8">
    <source>
        <dbReference type="Proteomes" id="UP000188318"/>
    </source>
</evidence>
<keyword evidence="5" id="KW-0539">Nucleus</keyword>
<dbReference type="STRING" id="602072.A0A1R3RR48"/>
<evidence type="ECO:0000256" key="6">
    <source>
        <dbReference type="SAM" id="MobiDB-lite"/>
    </source>
</evidence>
<feature type="region of interest" description="Disordered" evidence="6">
    <location>
        <begin position="249"/>
        <end position="269"/>
    </location>
</feature>
<keyword evidence="4" id="KW-0804">Transcription</keyword>
<evidence type="ECO:0000256" key="1">
    <source>
        <dbReference type="ARBA" id="ARBA00004123"/>
    </source>
</evidence>
<evidence type="ECO:0008006" key="9">
    <source>
        <dbReference type="Google" id="ProtNLM"/>
    </source>
</evidence>
<keyword evidence="2" id="KW-0805">Transcription regulation</keyword>
<dbReference type="InterPro" id="IPR036864">
    <property type="entry name" value="Zn2-C6_fun-type_DNA-bd_sf"/>
</dbReference>
<name>A0A1R3RR48_ASPC5</name>
<dbReference type="VEuPathDB" id="FungiDB:ASPCADRAFT_205718"/>
<dbReference type="InterPro" id="IPR001138">
    <property type="entry name" value="Zn2Cys6_DnaBD"/>
</dbReference>
<sequence length="710" mass="79308">MGACSAVTIQAPLVDASGKATTSMAAVSISMTSRSTRSSRKPPLRLPIIAPKNSLMGPSPGFDVPPPKKVAIRQHRLRFPPRSRTGCWYVRWRVVKCDEVHPQCNQCARLGHMCDYRPRLCFRDDTRRVKERMPDVKTAGNVVWDPKLRTSYHPPTSGDLLPPFATLTSDEERERKAQASIPGTYHVVAIPESFSRLPEYMDETLEVDAGNRALLEIGNGDHSQVDDVNWAYGPNVVVLKTFRSTRRQFYPERRSTPQSPESDQGSFSLSAPSVSELVPDYPGDSMPPMQESLKPNQYEMLLLDHFRNFVCLQLVPQDGVFSIHGLDAAVFEHEASNFPPLYHAMMALSVLSLVRHGGGQHIDASYYYNQVASSHGSLCGNEDFLSDAVYLTHFLLLIYEVVAANPGSSNLWSDHVSRLLHLTLLRQSIPRAERFPGVAWWVCHMDLYSLMGGAGTGEFVRAVLDNQLLLELQSLCYPVGPNGSPLIYADGSLPMIMRLYYDTFVLAIRIGLLAVETRGAKGSYLNDDLSSQQQELKELRELLVRLWGHEEVGYLFQNQASFPLRSQNLLQQLAILFHTCLLFSSTSLWPGQRLEPGAASDEEVHHHAAQILQIVSAMIEKGREGDRRYTAFPIFLAGAVSPSSGLKMMALELLSNLEDHEIGYNAATTCQMLQVLFEQQIQHSRRGGHALEIEWVEVLAEHGLQLVNYG</sequence>
<dbReference type="GO" id="GO:0000981">
    <property type="term" value="F:DNA-binding transcription factor activity, RNA polymerase II-specific"/>
    <property type="evidence" value="ECO:0007669"/>
    <property type="project" value="InterPro"/>
</dbReference>
<organism evidence="7 8">
    <name type="scientific">Aspergillus carbonarius (strain ITEM 5010)</name>
    <dbReference type="NCBI Taxonomy" id="602072"/>
    <lineage>
        <taxon>Eukaryota</taxon>
        <taxon>Fungi</taxon>
        <taxon>Dikarya</taxon>
        <taxon>Ascomycota</taxon>
        <taxon>Pezizomycotina</taxon>
        <taxon>Eurotiomycetes</taxon>
        <taxon>Eurotiomycetidae</taxon>
        <taxon>Eurotiales</taxon>
        <taxon>Aspergillaceae</taxon>
        <taxon>Aspergillus</taxon>
        <taxon>Aspergillus subgen. Circumdati</taxon>
    </lineage>
</organism>
<proteinExistence type="predicted"/>
<dbReference type="PANTHER" id="PTHR37534">
    <property type="entry name" value="TRANSCRIPTIONAL ACTIVATOR PROTEIN UGA3"/>
    <property type="match status" value="1"/>
</dbReference>
<dbReference type="GO" id="GO:0000976">
    <property type="term" value="F:transcription cis-regulatory region binding"/>
    <property type="evidence" value="ECO:0007669"/>
    <property type="project" value="TreeGrafter"/>
</dbReference>
<gene>
    <name evidence="7" type="ORF">ASPCADRAFT_205718</name>
</gene>
<dbReference type="SUPFAM" id="SSF57701">
    <property type="entry name" value="Zn2/Cys6 DNA-binding domain"/>
    <property type="match status" value="1"/>
</dbReference>
<evidence type="ECO:0000256" key="4">
    <source>
        <dbReference type="ARBA" id="ARBA00023163"/>
    </source>
</evidence>
<evidence type="ECO:0000256" key="3">
    <source>
        <dbReference type="ARBA" id="ARBA00023125"/>
    </source>
</evidence>
<evidence type="ECO:0000256" key="2">
    <source>
        <dbReference type="ARBA" id="ARBA00023015"/>
    </source>
</evidence>
<dbReference type="GO" id="GO:0005634">
    <property type="term" value="C:nucleus"/>
    <property type="evidence" value="ECO:0007669"/>
    <property type="project" value="UniProtKB-SubCell"/>
</dbReference>
<dbReference type="InterPro" id="IPR021858">
    <property type="entry name" value="Fun_TF"/>
</dbReference>
<comment type="subcellular location">
    <subcellularLocation>
        <location evidence="1">Nucleus</location>
    </subcellularLocation>
</comment>
<protein>
    <recommendedName>
        <fullName evidence="9">Zn(2)-C6 fungal-type domain-containing protein</fullName>
    </recommendedName>
</protein>
<dbReference type="Proteomes" id="UP000188318">
    <property type="component" value="Unassembled WGS sequence"/>
</dbReference>
<keyword evidence="3" id="KW-0238">DNA-binding</keyword>
<feature type="compositionally biased region" description="Polar residues" evidence="6">
    <location>
        <begin position="256"/>
        <end position="269"/>
    </location>
</feature>
<dbReference type="EMBL" id="KV907497">
    <property type="protein sequence ID" value="OOF96966.1"/>
    <property type="molecule type" value="Genomic_DNA"/>
</dbReference>
<dbReference type="Pfam" id="PF11951">
    <property type="entry name" value="Fungal_trans_2"/>
    <property type="match status" value="1"/>
</dbReference>
<reference evidence="8" key="1">
    <citation type="journal article" date="2017" name="Genome Biol.">
        <title>Comparative genomics reveals high biological diversity and specific adaptations in the industrially and medically important fungal genus Aspergillus.</title>
        <authorList>
            <person name="de Vries R.P."/>
            <person name="Riley R."/>
            <person name="Wiebenga A."/>
            <person name="Aguilar-Osorio G."/>
            <person name="Amillis S."/>
            <person name="Uchima C.A."/>
            <person name="Anderluh G."/>
            <person name="Asadollahi M."/>
            <person name="Askin M."/>
            <person name="Barry K."/>
            <person name="Battaglia E."/>
            <person name="Bayram O."/>
            <person name="Benocci T."/>
            <person name="Braus-Stromeyer S.A."/>
            <person name="Caldana C."/>
            <person name="Canovas D."/>
            <person name="Cerqueira G.C."/>
            <person name="Chen F."/>
            <person name="Chen W."/>
            <person name="Choi C."/>
            <person name="Clum A."/>
            <person name="Dos Santos R.A."/>
            <person name="Damasio A.R."/>
            <person name="Diallinas G."/>
            <person name="Emri T."/>
            <person name="Fekete E."/>
            <person name="Flipphi M."/>
            <person name="Freyberg S."/>
            <person name="Gallo A."/>
            <person name="Gournas C."/>
            <person name="Habgood R."/>
            <person name="Hainaut M."/>
            <person name="Harispe M.L."/>
            <person name="Henrissat B."/>
            <person name="Hilden K.S."/>
            <person name="Hope R."/>
            <person name="Hossain A."/>
            <person name="Karabika E."/>
            <person name="Karaffa L."/>
            <person name="Karanyi Z."/>
            <person name="Krasevec N."/>
            <person name="Kuo A."/>
            <person name="Kusch H."/>
            <person name="LaButti K."/>
            <person name="Lagendijk E.L."/>
            <person name="Lapidus A."/>
            <person name="Levasseur A."/>
            <person name="Lindquist E."/>
            <person name="Lipzen A."/>
            <person name="Logrieco A.F."/>
            <person name="MacCabe A."/>
            <person name="Maekelae M.R."/>
            <person name="Malavazi I."/>
            <person name="Melin P."/>
            <person name="Meyer V."/>
            <person name="Mielnichuk N."/>
            <person name="Miskei M."/>
            <person name="Molnar A.P."/>
            <person name="Mule G."/>
            <person name="Ngan C.Y."/>
            <person name="Orejas M."/>
            <person name="Orosz E."/>
            <person name="Ouedraogo J.P."/>
            <person name="Overkamp K.M."/>
            <person name="Park H.-S."/>
            <person name="Perrone G."/>
            <person name="Piumi F."/>
            <person name="Punt P.J."/>
            <person name="Ram A.F."/>
            <person name="Ramon A."/>
            <person name="Rauscher S."/>
            <person name="Record E."/>
            <person name="Riano-Pachon D.M."/>
            <person name="Robert V."/>
            <person name="Roehrig J."/>
            <person name="Ruller R."/>
            <person name="Salamov A."/>
            <person name="Salih N.S."/>
            <person name="Samson R.A."/>
            <person name="Sandor E."/>
            <person name="Sanguinetti M."/>
            <person name="Schuetze T."/>
            <person name="Sepcic K."/>
            <person name="Shelest E."/>
            <person name="Sherlock G."/>
            <person name="Sophianopoulou V."/>
            <person name="Squina F.M."/>
            <person name="Sun H."/>
            <person name="Susca A."/>
            <person name="Todd R.B."/>
            <person name="Tsang A."/>
            <person name="Unkles S.E."/>
            <person name="van de Wiele N."/>
            <person name="van Rossen-Uffink D."/>
            <person name="Oliveira J.V."/>
            <person name="Vesth T.C."/>
            <person name="Visser J."/>
            <person name="Yu J.-H."/>
            <person name="Zhou M."/>
            <person name="Andersen M.R."/>
            <person name="Archer D.B."/>
            <person name="Baker S.E."/>
            <person name="Benoit I."/>
            <person name="Brakhage A.A."/>
            <person name="Braus G.H."/>
            <person name="Fischer R."/>
            <person name="Frisvad J.C."/>
            <person name="Goldman G.H."/>
            <person name="Houbraken J."/>
            <person name="Oakley B."/>
            <person name="Pocsi I."/>
            <person name="Scazzocchio C."/>
            <person name="Seiboth B."/>
            <person name="vanKuyk P.A."/>
            <person name="Wortman J."/>
            <person name="Dyer P.S."/>
            <person name="Grigoriev I.V."/>
        </authorList>
    </citation>
    <scope>NUCLEOTIDE SEQUENCE [LARGE SCALE GENOMIC DNA]</scope>
    <source>
        <strain evidence="8">ITEM 5010</strain>
    </source>
</reference>
<dbReference type="Gene3D" id="4.10.240.10">
    <property type="entry name" value="Zn(2)-C6 fungal-type DNA-binding domain"/>
    <property type="match status" value="1"/>
</dbReference>
<accession>A0A1R3RR48</accession>
<dbReference type="PANTHER" id="PTHR37534:SF49">
    <property type="entry name" value="LYSINE BIOSYNTHESIS REGULATORY PROTEIN LYS14"/>
    <property type="match status" value="1"/>
</dbReference>
<keyword evidence="8" id="KW-1185">Reference proteome</keyword>